<accession>A0ABR7XEC2</accession>
<gene>
    <name evidence="1" type="ORF">H9Q13_00985</name>
</gene>
<evidence type="ECO:0000313" key="1">
    <source>
        <dbReference type="EMBL" id="MBD1395726.1"/>
    </source>
</evidence>
<dbReference type="EMBL" id="JACXAJ010000001">
    <property type="protein sequence ID" value="MBD1395726.1"/>
    <property type="molecule type" value="Genomic_DNA"/>
</dbReference>
<comment type="caution">
    <text evidence="1">The sequence shown here is derived from an EMBL/GenBank/DDBJ whole genome shotgun (WGS) entry which is preliminary data.</text>
</comment>
<name>A0ABR7XEC2_9BACT</name>
<dbReference type="Proteomes" id="UP000625551">
    <property type="component" value="Unassembled WGS sequence"/>
</dbReference>
<protein>
    <submittedName>
        <fullName evidence="1">Uncharacterized protein</fullName>
    </submittedName>
</protein>
<sequence length="224" mass="25864">MGLDWKPLNKPLAGREEEYEDIFLTLSGKKKASTSILGNLFGKKQKSQEELLEQFLEISIPAYETLAAPKVGFDDKATEWAKSQFEQRTDKNQSLEKFLQTMNGYYVVDLVTEHDGIPMYIAPHYEPHVFRAQFLQDCEEILGKEMMEEAYTSQLALGTVDFGQRLLKIADDYATRYNVQYLKEQRTPPDSDEDTPESKAHIMFSAAKWLLWWGQRGHGYEADF</sequence>
<proteinExistence type="predicted"/>
<dbReference type="RefSeq" id="WP_191181892.1">
    <property type="nucleotide sequence ID" value="NZ_JACXAJ010000001.1"/>
</dbReference>
<keyword evidence="2" id="KW-1185">Reference proteome</keyword>
<organism evidence="1 2">
    <name type="scientific">Pontibacter aquaedesilientis</name>
    <dbReference type="NCBI Taxonomy" id="2766980"/>
    <lineage>
        <taxon>Bacteria</taxon>
        <taxon>Pseudomonadati</taxon>
        <taxon>Bacteroidota</taxon>
        <taxon>Cytophagia</taxon>
        <taxon>Cytophagales</taxon>
        <taxon>Hymenobacteraceae</taxon>
        <taxon>Pontibacter</taxon>
    </lineage>
</organism>
<reference evidence="1 2" key="1">
    <citation type="submission" date="2020-09" db="EMBL/GenBank/DDBJ databases">
        <title>Genome sequencing and assembly of Pontibacter sp.</title>
        <authorList>
            <person name="Chhetri G."/>
        </authorList>
    </citation>
    <scope>NUCLEOTIDE SEQUENCE [LARGE SCALE GENOMIC DNA]</scope>
    <source>
        <strain evidence="1 2">JH31</strain>
    </source>
</reference>
<evidence type="ECO:0000313" key="2">
    <source>
        <dbReference type="Proteomes" id="UP000625551"/>
    </source>
</evidence>